<dbReference type="PROSITE" id="PS00108">
    <property type="entry name" value="PROTEIN_KINASE_ST"/>
    <property type="match status" value="1"/>
</dbReference>
<keyword evidence="3 8" id="KW-0418">Kinase</keyword>
<dbReference type="EMBL" id="JAENIJ010000003">
    <property type="protein sequence ID" value="MBK1881320.1"/>
    <property type="molecule type" value="Genomic_DNA"/>
</dbReference>
<organism evidence="8 9">
    <name type="scientific">Luteolibacter pohnpeiensis</name>
    <dbReference type="NCBI Taxonomy" id="454153"/>
    <lineage>
        <taxon>Bacteria</taxon>
        <taxon>Pseudomonadati</taxon>
        <taxon>Verrucomicrobiota</taxon>
        <taxon>Verrucomicrobiia</taxon>
        <taxon>Verrucomicrobiales</taxon>
        <taxon>Verrucomicrobiaceae</taxon>
        <taxon>Luteolibacter</taxon>
    </lineage>
</organism>
<evidence type="ECO:0000313" key="8">
    <source>
        <dbReference type="EMBL" id="MBK1881320.1"/>
    </source>
</evidence>
<dbReference type="SMART" id="SM00220">
    <property type="entry name" value="S_TKc"/>
    <property type="match status" value="1"/>
</dbReference>
<evidence type="ECO:0000256" key="6">
    <source>
        <dbReference type="PROSITE-ProRule" id="PRU10141"/>
    </source>
</evidence>
<feature type="repeat" description="TPR" evidence="5">
    <location>
        <begin position="467"/>
        <end position="500"/>
    </location>
</feature>
<evidence type="ECO:0000256" key="4">
    <source>
        <dbReference type="ARBA" id="ARBA00022840"/>
    </source>
</evidence>
<protein>
    <submittedName>
        <fullName evidence="8">Serine/threonine protein kinase</fullName>
    </submittedName>
</protein>
<keyword evidence="9" id="KW-1185">Reference proteome</keyword>
<dbReference type="GO" id="GO:0005524">
    <property type="term" value="F:ATP binding"/>
    <property type="evidence" value="ECO:0007669"/>
    <property type="project" value="UniProtKB-UniRule"/>
</dbReference>
<keyword evidence="8" id="KW-0723">Serine/threonine-protein kinase</keyword>
<dbReference type="InterPro" id="IPR017441">
    <property type="entry name" value="Protein_kinase_ATP_BS"/>
</dbReference>
<dbReference type="Gene3D" id="3.30.200.20">
    <property type="entry name" value="Phosphorylase Kinase, domain 1"/>
    <property type="match status" value="1"/>
</dbReference>
<evidence type="ECO:0000259" key="7">
    <source>
        <dbReference type="PROSITE" id="PS50011"/>
    </source>
</evidence>
<dbReference type="SMART" id="SM00028">
    <property type="entry name" value="TPR"/>
    <property type="match status" value="5"/>
</dbReference>
<dbReference type="Gene3D" id="1.25.40.10">
    <property type="entry name" value="Tetratricopeptide repeat domain"/>
    <property type="match status" value="2"/>
</dbReference>
<dbReference type="AlphaFoldDB" id="A0A934S146"/>
<dbReference type="RefSeq" id="WP_200267410.1">
    <property type="nucleotide sequence ID" value="NZ_JAENIJ010000003.1"/>
</dbReference>
<feature type="domain" description="Protein kinase" evidence="7">
    <location>
        <begin position="44"/>
        <end position="341"/>
    </location>
</feature>
<dbReference type="InterPro" id="IPR000719">
    <property type="entry name" value="Prot_kinase_dom"/>
</dbReference>
<gene>
    <name evidence="8" type="ORF">JIN85_02770</name>
</gene>
<name>A0A934S146_9BACT</name>
<accession>A0A934S146</accession>
<reference evidence="8" key="1">
    <citation type="submission" date="2021-01" db="EMBL/GenBank/DDBJ databases">
        <title>Modified the classification status of verrucomicrobia.</title>
        <authorList>
            <person name="Feng X."/>
        </authorList>
    </citation>
    <scope>NUCLEOTIDE SEQUENCE</scope>
    <source>
        <strain evidence="8">KCTC 22041</strain>
    </source>
</reference>
<dbReference type="CDD" id="cd14014">
    <property type="entry name" value="STKc_PknB_like"/>
    <property type="match status" value="1"/>
</dbReference>
<dbReference type="Gene3D" id="1.10.510.10">
    <property type="entry name" value="Transferase(Phosphotransferase) domain 1"/>
    <property type="match status" value="1"/>
</dbReference>
<dbReference type="SUPFAM" id="SSF48452">
    <property type="entry name" value="TPR-like"/>
    <property type="match status" value="2"/>
</dbReference>
<dbReference type="Pfam" id="PF13374">
    <property type="entry name" value="TPR_10"/>
    <property type="match status" value="1"/>
</dbReference>
<dbReference type="InterPro" id="IPR011990">
    <property type="entry name" value="TPR-like_helical_dom_sf"/>
</dbReference>
<comment type="caution">
    <text evidence="8">The sequence shown here is derived from an EMBL/GenBank/DDBJ whole genome shotgun (WGS) entry which is preliminary data.</text>
</comment>
<dbReference type="PANTHER" id="PTHR43289:SF6">
    <property type="entry name" value="SERINE_THREONINE-PROTEIN KINASE NEKL-3"/>
    <property type="match status" value="1"/>
</dbReference>
<evidence type="ECO:0000256" key="2">
    <source>
        <dbReference type="ARBA" id="ARBA00022741"/>
    </source>
</evidence>
<dbReference type="PROSITE" id="PS50005">
    <property type="entry name" value="TPR"/>
    <property type="match status" value="1"/>
</dbReference>
<dbReference type="InterPro" id="IPR011009">
    <property type="entry name" value="Kinase-like_dom_sf"/>
</dbReference>
<dbReference type="InterPro" id="IPR008271">
    <property type="entry name" value="Ser/Thr_kinase_AS"/>
</dbReference>
<evidence type="ECO:0000256" key="3">
    <source>
        <dbReference type="ARBA" id="ARBA00022777"/>
    </source>
</evidence>
<feature type="binding site" evidence="6">
    <location>
        <position position="74"/>
    </location>
    <ligand>
        <name>ATP</name>
        <dbReference type="ChEBI" id="CHEBI:30616"/>
    </ligand>
</feature>
<dbReference type="PROSITE" id="PS50011">
    <property type="entry name" value="PROTEIN_KINASE_DOM"/>
    <property type="match status" value="1"/>
</dbReference>
<dbReference type="SUPFAM" id="SSF56112">
    <property type="entry name" value="Protein kinase-like (PK-like)"/>
    <property type="match status" value="1"/>
</dbReference>
<dbReference type="Proteomes" id="UP000603141">
    <property type="component" value="Unassembled WGS sequence"/>
</dbReference>
<evidence type="ECO:0000256" key="1">
    <source>
        <dbReference type="ARBA" id="ARBA00022679"/>
    </source>
</evidence>
<keyword evidence="4 6" id="KW-0067">ATP-binding</keyword>
<keyword evidence="1" id="KW-0808">Transferase</keyword>
<proteinExistence type="predicted"/>
<evidence type="ECO:0000313" key="9">
    <source>
        <dbReference type="Proteomes" id="UP000603141"/>
    </source>
</evidence>
<dbReference type="Pfam" id="PF13181">
    <property type="entry name" value="TPR_8"/>
    <property type="match status" value="2"/>
</dbReference>
<evidence type="ECO:0000256" key="5">
    <source>
        <dbReference type="PROSITE-ProRule" id="PRU00339"/>
    </source>
</evidence>
<keyword evidence="2 6" id="KW-0547">Nucleotide-binding</keyword>
<dbReference type="GO" id="GO:0004674">
    <property type="term" value="F:protein serine/threonine kinase activity"/>
    <property type="evidence" value="ECO:0007669"/>
    <property type="project" value="UniProtKB-KW"/>
</dbReference>
<keyword evidence="5" id="KW-0802">TPR repeat</keyword>
<sequence>MPAPKGSMSAAEGMLDLGFHTHGLDDDDPLGSTPESSGCMIGRYRLLEPLGEGGFGVVWKAEQLQPISRILALKLIKPGISSGEVLARFAAESKALALMDHPNIAAVFDAGTNSEGRPYFAMEWVKGEAITNYCDSSNLTIRERIELFIPVCHAVQHAHQKAILHRDLKPSNILVTNIDGRAVPKVIDFGIAKALGAPGNEGLHENRFHTRSGVIIGTLQYMSPEQAGSVRDVDTRSDIYSLGAVLYELLTGSPPWIDAGINDLSYEEQLRHVREQQVRKPSLSEATLKHDATREEQQECRQWRRQLRGDLDWIVLKALEKDRRRRYETATALAADLLHYLNAEPVSAAAPSWRYQFGKLVRRNRAAFIAAAVVTVTLLSASIISIWQAVEARRSRTIAELSRQESEQNYQRARTAVEVYLSNVTADSRLEGEEFRTLRKELLETALPFYAELGKNGTTPELLHDRSWALDRLGTVYHEIGDRQKAIDSMREAATIEEQLVEKFPDHADYRHALGTRYNNLSVLTREVGNFDESLNYQKRSLQIAEELARDYPTVKSYQSDASVLRGNYSDALSASGKNAEAEALKRQLVQEAENRLNALPDSVDLQEELAHQYAGLGRILAKAGELEMGIRFLEKALTAQRNLMDVENPPLKMLADCAETSHNLAFYQLENGDSQASIKSLEDSLKLYFYLVDNSASNADYRHALALCYHLLGDAHGQLDEKNVAVENYLNSLKVRLKLATEFPENYEHSYLSSILEDRLGSIYRDQDKLEQAQRYFEKSVALLNTATHGRPENMDYRNSYSHAFKQLSDVLQKRGDVDGLLDVATRFSAAFANDWQSQVEAAKLATHTLGLVQPATGDAAGKSNNQTRSRAIALAIDLLDSSFQLGNPDHRKTLSDGSLAPLRGIPGFDALGDISADPQGKSPEEFSIAYNGNDPGLRVWRRENRIWNETSPSGRIKQFQIEGRYLLNGISGTKIRYIGKSPQIFFIPDLETSGAVHLMMQKNTGDWGIVAQIEQAK</sequence>
<dbReference type="Pfam" id="PF00069">
    <property type="entry name" value="Pkinase"/>
    <property type="match status" value="1"/>
</dbReference>
<dbReference type="PANTHER" id="PTHR43289">
    <property type="entry name" value="MITOGEN-ACTIVATED PROTEIN KINASE KINASE KINASE 20-RELATED"/>
    <property type="match status" value="1"/>
</dbReference>
<dbReference type="InterPro" id="IPR019734">
    <property type="entry name" value="TPR_rpt"/>
</dbReference>
<dbReference type="PROSITE" id="PS00107">
    <property type="entry name" value="PROTEIN_KINASE_ATP"/>
    <property type="match status" value="1"/>
</dbReference>